<dbReference type="Gene3D" id="1.20.5.4130">
    <property type="match status" value="1"/>
</dbReference>
<keyword evidence="8" id="KW-1185">Reference proteome</keyword>
<dbReference type="Gramene" id="TRITD4Av1G252730.9">
    <property type="protein sequence ID" value="TRITD4Av1G252730.9"/>
    <property type="gene ID" value="TRITD4Av1G252730"/>
</dbReference>
<dbReference type="EMBL" id="LT934117">
    <property type="protein sequence ID" value="VAH99123.1"/>
    <property type="molecule type" value="Genomic_DNA"/>
</dbReference>
<name>A0A9R0SQJ8_TRITD</name>
<evidence type="ECO:0000256" key="4">
    <source>
        <dbReference type="ARBA" id="ARBA00022741"/>
    </source>
</evidence>
<keyword evidence="5" id="KW-0611">Plant defense</keyword>
<comment type="similarity">
    <text evidence="1">Belongs to the disease resistance NB-LRR family.</text>
</comment>
<dbReference type="AlphaFoldDB" id="A0A9R0SQJ8"/>
<proteinExistence type="inferred from homology"/>
<sequence>MAEIVILLAIEKIGIALVNGAANQGSALFVKYGTQLLELQRSMDRVVRELRLMHDFLCQMDIRNRNKQAHESWLGEVRKVAHLMEDMVDEYLYLVGRDLDMGCCFYLKKGFKKTRSLLSLNQIAFQGEGNRERPYTLVRDKKTLGLHDKQRGY</sequence>
<dbReference type="Proteomes" id="UP000324705">
    <property type="component" value="Chromosome 4A"/>
</dbReference>
<evidence type="ECO:0000256" key="2">
    <source>
        <dbReference type="ARBA" id="ARBA00022614"/>
    </source>
</evidence>
<protein>
    <recommendedName>
        <fullName evidence="6">Disease resistance N-terminal domain-containing protein</fullName>
    </recommendedName>
</protein>
<evidence type="ECO:0000256" key="3">
    <source>
        <dbReference type="ARBA" id="ARBA00022737"/>
    </source>
</evidence>
<dbReference type="InterPro" id="IPR041118">
    <property type="entry name" value="Rx_N"/>
</dbReference>
<evidence type="ECO:0000256" key="5">
    <source>
        <dbReference type="ARBA" id="ARBA00022821"/>
    </source>
</evidence>
<keyword evidence="4" id="KW-0547">Nucleotide-binding</keyword>
<dbReference type="Pfam" id="PF18052">
    <property type="entry name" value="Rx_N"/>
    <property type="match status" value="1"/>
</dbReference>
<evidence type="ECO:0000259" key="6">
    <source>
        <dbReference type="Pfam" id="PF18052"/>
    </source>
</evidence>
<dbReference type="GO" id="GO:0006952">
    <property type="term" value="P:defense response"/>
    <property type="evidence" value="ECO:0007669"/>
    <property type="project" value="UniProtKB-KW"/>
</dbReference>
<reference evidence="7 8" key="1">
    <citation type="submission" date="2017-09" db="EMBL/GenBank/DDBJ databases">
        <authorList>
            <consortium name="International Durum Wheat Genome Sequencing Consortium (IDWGSC)"/>
            <person name="Milanesi L."/>
        </authorList>
    </citation>
    <scope>NUCLEOTIDE SEQUENCE [LARGE SCALE GENOMIC DNA]</scope>
    <source>
        <strain evidence="8">cv. Svevo</strain>
    </source>
</reference>
<evidence type="ECO:0000256" key="1">
    <source>
        <dbReference type="ARBA" id="ARBA00008894"/>
    </source>
</evidence>
<accession>A0A9R0SQJ8</accession>
<organism evidence="7 8">
    <name type="scientific">Triticum turgidum subsp. durum</name>
    <name type="common">Durum wheat</name>
    <name type="synonym">Triticum durum</name>
    <dbReference type="NCBI Taxonomy" id="4567"/>
    <lineage>
        <taxon>Eukaryota</taxon>
        <taxon>Viridiplantae</taxon>
        <taxon>Streptophyta</taxon>
        <taxon>Embryophyta</taxon>
        <taxon>Tracheophyta</taxon>
        <taxon>Spermatophyta</taxon>
        <taxon>Magnoliopsida</taxon>
        <taxon>Liliopsida</taxon>
        <taxon>Poales</taxon>
        <taxon>Poaceae</taxon>
        <taxon>BOP clade</taxon>
        <taxon>Pooideae</taxon>
        <taxon>Triticodae</taxon>
        <taxon>Triticeae</taxon>
        <taxon>Triticinae</taxon>
        <taxon>Triticum</taxon>
    </lineage>
</organism>
<evidence type="ECO:0000313" key="7">
    <source>
        <dbReference type="EMBL" id="VAH99123.1"/>
    </source>
</evidence>
<evidence type="ECO:0000313" key="8">
    <source>
        <dbReference type="Proteomes" id="UP000324705"/>
    </source>
</evidence>
<keyword evidence="2" id="KW-0433">Leucine-rich repeat</keyword>
<keyword evidence="3" id="KW-0677">Repeat</keyword>
<feature type="domain" description="Disease resistance N-terminal" evidence="6">
    <location>
        <begin position="21"/>
        <end position="98"/>
    </location>
</feature>
<gene>
    <name evidence="7" type="ORF">TRITD_4Av1G252730</name>
</gene>
<dbReference type="GO" id="GO:0000166">
    <property type="term" value="F:nucleotide binding"/>
    <property type="evidence" value="ECO:0007669"/>
    <property type="project" value="UniProtKB-KW"/>
</dbReference>